<comment type="cofactor">
    <cofactor evidence="1">
        <name>Zn(2+)</name>
        <dbReference type="ChEBI" id="CHEBI:29105"/>
    </cofactor>
</comment>
<keyword evidence="5" id="KW-0121">Carboxypeptidase</keyword>
<dbReference type="GO" id="GO:0004181">
    <property type="term" value="F:metallocarboxypeptidase activity"/>
    <property type="evidence" value="ECO:0007669"/>
    <property type="project" value="InterPro"/>
</dbReference>
<dbReference type="Proteomes" id="UP000317648">
    <property type="component" value="Chromosome"/>
</dbReference>
<dbReference type="EMBL" id="CP036433">
    <property type="protein sequence ID" value="QDU96992.1"/>
    <property type="molecule type" value="Genomic_DNA"/>
</dbReference>
<feature type="active site" description="Proton donor/acceptor" evidence="2">
    <location>
        <position position="371"/>
    </location>
</feature>
<dbReference type="SUPFAM" id="SSF53187">
    <property type="entry name" value="Zn-dependent exopeptidases"/>
    <property type="match status" value="1"/>
</dbReference>
<dbReference type="PANTHER" id="PTHR12756:SF11">
    <property type="entry name" value="CYTOSOLIC CARBOXYPEPTIDASE 1"/>
    <property type="match status" value="1"/>
</dbReference>
<evidence type="ECO:0000259" key="4">
    <source>
        <dbReference type="PROSITE" id="PS52035"/>
    </source>
</evidence>
<dbReference type="PROSITE" id="PS52035">
    <property type="entry name" value="PEPTIDASE_M14"/>
    <property type="match status" value="1"/>
</dbReference>
<keyword evidence="3" id="KW-0732">Signal</keyword>
<keyword evidence="5" id="KW-0645">Protease</keyword>
<dbReference type="InterPro" id="IPR000834">
    <property type="entry name" value="Peptidase_M14"/>
</dbReference>
<dbReference type="OrthoDB" id="2587360at2"/>
<feature type="chain" id="PRO_5021996678" evidence="3">
    <location>
        <begin position="30"/>
        <end position="409"/>
    </location>
</feature>
<evidence type="ECO:0000313" key="6">
    <source>
        <dbReference type="Proteomes" id="UP000317648"/>
    </source>
</evidence>
<dbReference type="Pfam" id="PF00246">
    <property type="entry name" value="Peptidase_M14"/>
    <property type="match status" value="1"/>
</dbReference>
<keyword evidence="5" id="KW-0378">Hydrolase</keyword>
<dbReference type="GO" id="GO:0008270">
    <property type="term" value="F:zinc ion binding"/>
    <property type="evidence" value="ECO:0007669"/>
    <property type="project" value="InterPro"/>
</dbReference>
<keyword evidence="6" id="KW-1185">Reference proteome</keyword>
<evidence type="ECO:0000256" key="3">
    <source>
        <dbReference type="SAM" id="SignalP"/>
    </source>
</evidence>
<dbReference type="Gene3D" id="3.40.630.10">
    <property type="entry name" value="Zn peptidases"/>
    <property type="match status" value="1"/>
</dbReference>
<dbReference type="AlphaFoldDB" id="A0A518DYR6"/>
<evidence type="ECO:0000313" key="5">
    <source>
        <dbReference type="EMBL" id="QDU96992.1"/>
    </source>
</evidence>
<protein>
    <submittedName>
        <fullName evidence="5">Zinc carboxypeptidase</fullName>
    </submittedName>
</protein>
<dbReference type="GO" id="GO:0006508">
    <property type="term" value="P:proteolysis"/>
    <property type="evidence" value="ECO:0007669"/>
    <property type="project" value="InterPro"/>
</dbReference>
<dbReference type="RefSeq" id="WP_145055758.1">
    <property type="nucleotide sequence ID" value="NZ_CP036433.1"/>
</dbReference>
<proteinExistence type="inferred from homology"/>
<name>A0A518DYR6_9BACT</name>
<accession>A0A518DYR6</accession>
<comment type="similarity">
    <text evidence="2">Belongs to the peptidase M14 family.</text>
</comment>
<sequence length="409" mass="45088" precursor="true">MMTLRNSHRLANVALACLLGVCLANAALAADEVPPGAVTIRSDFPGGNIEILKNEGDQVQAAPDLRGDKPWFYWYLEATAIKPGRVNFTFPDKVVGFKNGAIGLQGPAISTDGGQSWKWMGTETVEGPAFYYDFSKADETVRFAVTIPYLQTDLAAFVKRNAANPHLQTTTLTRSQGDRPVEQLRIGKPGPGVQPMLVTGRHHAAESMASFVLEGFLQEAMSDSPAGAAFRKKYLLYAVPLVDKDGVEEGDQGKNRVPHDHNRDYGDDSIYPEIRAIKQLDKEVHFAFSLDFHCPTLVMPDHQVMYFVGARNHPENNYQNVAEFAGWIKKGLPPGAPSGPHVWLRDAETPTPMNSHYFGFKPGVVMAATLEFPFAPPGKVTDPDSCREYGRVVLRAWVETHFQKSDTSE</sequence>
<dbReference type="InterPro" id="IPR050821">
    <property type="entry name" value="Cytosolic_carboxypeptidase"/>
</dbReference>
<dbReference type="Gene3D" id="2.60.40.3120">
    <property type="match status" value="1"/>
</dbReference>
<evidence type="ECO:0000256" key="2">
    <source>
        <dbReference type="PROSITE-ProRule" id="PRU01379"/>
    </source>
</evidence>
<feature type="signal peptide" evidence="3">
    <location>
        <begin position="1"/>
        <end position="29"/>
    </location>
</feature>
<dbReference type="KEGG" id="lcre:Pla8534_48170"/>
<gene>
    <name evidence="5" type="ORF">Pla8534_48170</name>
</gene>
<feature type="domain" description="Peptidase M14" evidence="4">
    <location>
        <begin position="147"/>
        <end position="393"/>
    </location>
</feature>
<evidence type="ECO:0000256" key="1">
    <source>
        <dbReference type="ARBA" id="ARBA00001947"/>
    </source>
</evidence>
<dbReference type="PANTHER" id="PTHR12756">
    <property type="entry name" value="CYTOSOLIC CARBOXYPEPTIDASE"/>
    <property type="match status" value="1"/>
</dbReference>
<reference evidence="5 6" key="1">
    <citation type="submission" date="2019-02" db="EMBL/GenBank/DDBJ databases">
        <title>Deep-cultivation of Planctomycetes and their phenomic and genomic characterization uncovers novel biology.</title>
        <authorList>
            <person name="Wiegand S."/>
            <person name="Jogler M."/>
            <person name="Boedeker C."/>
            <person name="Pinto D."/>
            <person name="Vollmers J."/>
            <person name="Rivas-Marin E."/>
            <person name="Kohn T."/>
            <person name="Peeters S.H."/>
            <person name="Heuer A."/>
            <person name="Rast P."/>
            <person name="Oberbeckmann S."/>
            <person name="Bunk B."/>
            <person name="Jeske O."/>
            <person name="Meyerdierks A."/>
            <person name="Storesund J.E."/>
            <person name="Kallscheuer N."/>
            <person name="Luecker S."/>
            <person name="Lage O.M."/>
            <person name="Pohl T."/>
            <person name="Merkel B.J."/>
            <person name="Hornburger P."/>
            <person name="Mueller R.-W."/>
            <person name="Bruemmer F."/>
            <person name="Labrenz M."/>
            <person name="Spormann A.M."/>
            <person name="Op den Camp H."/>
            <person name="Overmann J."/>
            <person name="Amann R."/>
            <person name="Jetten M.S.M."/>
            <person name="Mascher T."/>
            <person name="Medema M.H."/>
            <person name="Devos D.P."/>
            <person name="Kaster A.-K."/>
            <person name="Ovreas L."/>
            <person name="Rohde M."/>
            <person name="Galperin M.Y."/>
            <person name="Jogler C."/>
        </authorList>
    </citation>
    <scope>NUCLEOTIDE SEQUENCE [LARGE SCALE GENOMIC DNA]</scope>
    <source>
        <strain evidence="5 6">Pla85_3_4</strain>
    </source>
</reference>
<organism evidence="5 6">
    <name type="scientific">Lignipirellula cremea</name>
    <dbReference type="NCBI Taxonomy" id="2528010"/>
    <lineage>
        <taxon>Bacteria</taxon>
        <taxon>Pseudomonadati</taxon>
        <taxon>Planctomycetota</taxon>
        <taxon>Planctomycetia</taxon>
        <taxon>Pirellulales</taxon>
        <taxon>Pirellulaceae</taxon>
        <taxon>Lignipirellula</taxon>
    </lineage>
</organism>